<dbReference type="Proteomes" id="UP000321903">
    <property type="component" value="Unassembled WGS sequence"/>
</dbReference>
<organism evidence="1 2">
    <name type="scientific">Psychrobacter frigidicola</name>
    <dbReference type="NCBI Taxonomy" id="45611"/>
    <lineage>
        <taxon>Bacteria</taxon>
        <taxon>Pseudomonadati</taxon>
        <taxon>Pseudomonadota</taxon>
        <taxon>Gammaproteobacteria</taxon>
        <taxon>Moraxellales</taxon>
        <taxon>Moraxellaceae</taxon>
        <taxon>Psychrobacter</taxon>
    </lineage>
</organism>
<name>A0A5C7A2A2_9GAMM</name>
<gene>
    <name evidence="1" type="ORF">ES754_00400</name>
</gene>
<dbReference type="RefSeq" id="WP_147221035.1">
    <property type="nucleotide sequence ID" value="NZ_CAJGYY010000001.1"/>
</dbReference>
<dbReference type="EMBL" id="VORZ01000001">
    <property type="protein sequence ID" value="TXD97489.1"/>
    <property type="molecule type" value="Genomic_DNA"/>
</dbReference>
<evidence type="ECO:0000313" key="1">
    <source>
        <dbReference type="EMBL" id="TXD97489.1"/>
    </source>
</evidence>
<dbReference type="OrthoDB" id="6660366at2"/>
<comment type="caution">
    <text evidence="1">The sequence shown here is derived from an EMBL/GenBank/DDBJ whole genome shotgun (WGS) entry which is preliminary data.</text>
</comment>
<reference evidence="1 2" key="1">
    <citation type="submission" date="2019-08" db="EMBL/GenBank/DDBJ databases">
        <title>Genome sequence of Psychrobacter frigidicola ACAM304 (type strain).</title>
        <authorList>
            <person name="Bowman J.P."/>
        </authorList>
    </citation>
    <scope>NUCLEOTIDE SEQUENCE [LARGE SCALE GENOMIC DNA]</scope>
    <source>
        <strain evidence="1 2">ACAM 304</strain>
    </source>
</reference>
<keyword evidence="2" id="KW-1185">Reference proteome</keyword>
<proteinExistence type="predicted"/>
<dbReference type="AlphaFoldDB" id="A0A5C7A2A2"/>
<sequence>MSDYTALTNNIERSEAAYHIYSEHPNYHHALHIFHANEKVYTCLNHLLELEVMTKEISTKVFDYLFHLEDWFLQFSALEKEVENIEDRFSFDSLKNSIPYPSNFLESIKE</sequence>
<protein>
    <submittedName>
        <fullName evidence="1">Uncharacterized protein</fullName>
    </submittedName>
</protein>
<evidence type="ECO:0000313" key="2">
    <source>
        <dbReference type="Proteomes" id="UP000321903"/>
    </source>
</evidence>
<accession>A0A5C7A2A2</accession>